<protein>
    <submittedName>
        <fullName evidence="1">Uncharacterized protein</fullName>
    </submittedName>
</protein>
<proteinExistence type="predicted"/>
<organism evidence="1 2">
    <name type="scientific">Manihot esculenta</name>
    <name type="common">Cassava</name>
    <name type="synonym">Jatropha manihot</name>
    <dbReference type="NCBI Taxonomy" id="3983"/>
    <lineage>
        <taxon>Eukaryota</taxon>
        <taxon>Viridiplantae</taxon>
        <taxon>Streptophyta</taxon>
        <taxon>Embryophyta</taxon>
        <taxon>Tracheophyta</taxon>
        <taxon>Spermatophyta</taxon>
        <taxon>Magnoliopsida</taxon>
        <taxon>eudicotyledons</taxon>
        <taxon>Gunneridae</taxon>
        <taxon>Pentapetalae</taxon>
        <taxon>rosids</taxon>
        <taxon>fabids</taxon>
        <taxon>Malpighiales</taxon>
        <taxon>Euphorbiaceae</taxon>
        <taxon>Crotonoideae</taxon>
        <taxon>Manihoteae</taxon>
        <taxon>Manihot</taxon>
    </lineage>
</organism>
<accession>A0ACC8E0R9</accession>
<dbReference type="Proteomes" id="UP000091857">
    <property type="component" value="Chromosome 2"/>
</dbReference>
<evidence type="ECO:0000313" key="2">
    <source>
        <dbReference type="Proteomes" id="UP000091857"/>
    </source>
</evidence>
<evidence type="ECO:0000313" key="1">
    <source>
        <dbReference type="EMBL" id="OAY57097.2"/>
    </source>
</evidence>
<comment type="caution">
    <text evidence="1">The sequence shown here is derived from an EMBL/GenBank/DDBJ whole genome shotgun (WGS) entry which is preliminary data.</text>
</comment>
<name>A0ACC8E0R9_MANES</name>
<keyword evidence="2" id="KW-1185">Reference proteome</keyword>
<sequence>MMMQGDNSTMVCRNIKINQFKGKGVHRRGKWNNFDHEESLGNSFSVDTVYHILCPSRKIGGVIGKAGSIVEALREETQDKTKVADSVPGSDERVITIYSSPEKVLRNQNNDEDSTTGNEQETVERLCAAQDALLKVHERIVEEGLSGRMAPDYDNENIVVTARLLVPNNMVGCLLGKRGDCKSRRRDDHFPNCADISTKLDVAKRALYEISTLLHLNPRKDKPPSLPMSYNGQNFHPPGGPIPNTCPPGNPLWPHRNYSSQNLSLMPWMGGCGIQPTRFGPGGSNGAPPGHGGEPSDEFSMKILSSAWKIGGVIGKGGSNVKLVQQATGTSIHVEDASEESDERVIWVSAFEALRKPRSQTIDAVLQLQNKTREYFEKSTITTRRGQVINEMRRRPQAHIFFCSKDDKLKWVAEDEELVQISGNFTVAKDALVEIASRLRVRTLPDANAGAEPGPAQSLSGRGPPPSGTMGASNSSGYEPIRDVGHKYGPQNYPVPPAAIGALDANISNNEVNSFLGVGTISNFGEVAGISIKLEDPLAGGPENIVEFHGSSEHLNATHNYLLTLVSSSSSGQNRNTQQGSYQNNMTAQKSSYQNVNAQLSTYQNKNAQNSPYQNINVQESSYSPTQQVVYTNNNSPESTYQNINAQQGIYQY</sequence>
<gene>
    <name evidence="1" type="ORF">MANES_02G068300v8</name>
</gene>
<dbReference type="EMBL" id="CM004388">
    <property type="protein sequence ID" value="OAY57097.2"/>
    <property type="molecule type" value="Genomic_DNA"/>
</dbReference>
<reference evidence="2" key="1">
    <citation type="journal article" date="2016" name="Nat. Biotechnol.">
        <title>Sequencing wild and cultivated cassava and related species reveals extensive interspecific hybridization and genetic diversity.</title>
        <authorList>
            <person name="Bredeson J.V."/>
            <person name="Lyons J.B."/>
            <person name="Prochnik S.E."/>
            <person name="Wu G.A."/>
            <person name="Ha C.M."/>
            <person name="Edsinger-Gonzales E."/>
            <person name="Grimwood J."/>
            <person name="Schmutz J."/>
            <person name="Rabbi I.Y."/>
            <person name="Egesi C."/>
            <person name="Nauluvula P."/>
            <person name="Lebot V."/>
            <person name="Ndunguru J."/>
            <person name="Mkamilo G."/>
            <person name="Bart R.S."/>
            <person name="Setter T.L."/>
            <person name="Gleadow R.M."/>
            <person name="Kulakow P."/>
            <person name="Ferguson M.E."/>
            <person name="Rounsley S."/>
            <person name="Rokhsar D.S."/>
        </authorList>
    </citation>
    <scope>NUCLEOTIDE SEQUENCE [LARGE SCALE GENOMIC DNA]</scope>
    <source>
        <strain evidence="2">cv. AM560-2</strain>
    </source>
</reference>